<evidence type="ECO:0000313" key="2">
    <source>
        <dbReference type="EMBL" id="GFO48971.1"/>
    </source>
</evidence>
<name>A0AAV4DYR7_9GAST</name>
<dbReference type="Proteomes" id="UP000735302">
    <property type="component" value="Unassembled WGS sequence"/>
</dbReference>
<evidence type="ECO:0000256" key="1">
    <source>
        <dbReference type="SAM" id="MobiDB-lite"/>
    </source>
</evidence>
<dbReference type="AlphaFoldDB" id="A0AAV4DYR7"/>
<gene>
    <name evidence="2" type="ORF">PoB_007547600</name>
</gene>
<dbReference type="EMBL" id="BLXT01008455">
    <property type="protein sequence ID" value="GFO48971.1"/>
    <property type="molecule type" value="Genomic_DNA"/>
</dbReference>
<reference evidence="2 3" key="1">
    <citation type="journal article" date="2021" name="Elife">
        <title>Chloroplast acquisition without the gene transfer in kleptoplastic sea slugs, Plakobranchus ocellatus.</title>
        <authorList>
            <person name="Maeda T."/>
            <person name="Takahashi S."/>
            <person name="Yoshida T."/>
            <person name="Shimamura S."/>
            <person name="Takaki Y."/>
            <person name="Nagai Y."/>
            <person name="Toyoda A."/>
            <person name="Suzuki Y."/>
            <person name="Arimoto A."/>
            <person name="Ishii H."/>
            <person name="Satoh N."/>
            <person name="Nishiyama T."/>
            <person name="Hasebe M."/>
            <person name="Maruyama T."/>
            <person name="Minagawa J."/>
            <person name="Obokata J."/>
            <person name="Shigenobu S."/>
        </authorList>
    </citation>
    <scope>NUCLEOTIDE SEQUENCE [LARGE SCALE GENOMIC DNA]</scope>
</reference>
<keyword evidence="3" id="KW-1185">Reference proteome</keyword>
<feature type="compositionally biased region" description="Basic and acidic residues" evidence="1">
    <location>
        <begin position="48"/>
        <end position="57"/>
    </location>
</feature>
<evidence type="ECO:0000313" key="3">
    <source>
        <dbReference type="Proteomes" id="UP000735302"/>
    </source>
</evidence>
<proteinExistence type="predicted"/>
<feature type="region of interest" description="Disordered" evidence="1">
    <location>
        <begin position="32"/>
        <end position="57"/>
    </location>
</feature>
<protein>
    <submittedName>
        <fullName evidence="2">Uncharacterized protein</fullName>
    </submittedName>
</protein>
<comment type="caution">
    <text evidence="2">The sequence shown here is derived from an EMBL/GenBank/DDBJ whole genome shotgun (WGS) entry which is preliminary data.</text>
</comment>
<organism evidence="2 3">
    <name type="scientific">Plakobranchus ocellatus</name>
    <dbReference type="NCBI Taxonomy" id="259542"/>
    <lineage>
        <taxon>Eukaryota</taxon>
        <taxon>Metazoa</taxon>
        <taxon>Spiralia</taxon>
        <taxon>Lophotrochozoa</taxon>
        <taxon>Mollusca</taxon>
        <taxon>Gastropoda</taxon>
        <taxon>Heterobranchia</taxon>
        <taxon>Euthyneura</taxon>
        <taxon>Panpulmonata</taxon>
        <taxon>Sacoglossa</taxon>
        <taxon>Placobranchoidea</taxon>
        <taxon>Plakobranchidae</taxon>
        <taxon>Plakobranchus</taxon>
    </lineage>
</organism>
<sequence>MLVAKAALFSMHHECTESLKLHLLFHIASPQQGDLRPVGPPSGLDADSGARTHDSRVPADLRADSLITVPPVPPFKL</sequence>
<accession>A0AAV4DYR7</accession>